<evidence type="ECO:0000313" key="4">
    <source>
        <dbReference type="Proteomes" id="UP000261212"/>
    </source>
</evidence>
<feature type="transmembrane region" description="Helical" evidence="1">
    <location>
        <begin position="118"/>
        <end position="138"/>
    </location>
</feature>
<feature type="transmembrane region" description="Helical" evidence="1">
    <location>
        <begin position="144"/>
        <end position="164"/>
    </location>
</feature>
<keyword evidence="1" id="KW-1133">Transmembrane helix</keyword>
<feature type="transmembrane region" description="Helical" evidence="1">
    <location>
        <begin position="6"/>
        <end position="23"/>
    </location>
</feature>
<dbReference type="InterPro" id="IPR011642">
    <property type="entry name" value="Gate_dom"/>
</dbReference>
<protein>
    <recommendedName>
        <fullName evidence="2">Nucleoside transporter/FeoB GTPase Gate domain-containing protein</fullName>
    </recommendedName>
</protein>
<evidence type="ECO:0000259" key="2">
    <source>
        <dbReference type="Pfam" id="PF07670"/>
    </source>
</evidence>
<accession>A0A3E3DV97</accession>
<feature type="transmembrane region" description="Helical" evidence="1">
    <location>
        <begin position="340"/>
        <end position="360"/>
    </location>
</feature>
<reference evidence="3 4" key="1">
    <citation type="submission" date="2018-08" db="EMBL/GenBank/DDBJ databases">
        <title>A genome reference for cultivated species of the human gut microbiota.</title>
        <authorList>
            <person name="Zou Y."/>
            <person name="Xue W."/>
            <person name="Luo G."/>
        </authorList>
    </citation>
    <scope>NUCLEOTIDE SEQUENCE [LARGE SCALE GENOMIC DNA]</scope>
    <source>
        <strain evidence="3 4">AM25-6</strain>
    </source>
</reference>
<name>A0A3E3DV97_9FIRM</name>
<feature type="transmembrane region" description="Helical" evidence="1">
    <location>
        <begin position="259"/>
        <end position="281"/>
    </location>
</feature>
<sequence>MKKKNFLYFIILMTILIYLFIETKTAMAAVKEGGLLFFNSVLPSLFPFLVLSNMFFKLDYAKYMATIFSPFMSKYFKLSGKGAYPLITSMISGYPIGSKTVSEMYLNNQLSYNEANKLISICSTPGPIFVIGTVATAFLNLPKAGLIILPSIYMALFIYARLFFKRENHTLLSSNKQTYKKHYNIGKIFAESVSNSMDTLINVLGYIMFFSLVINLMDTTLLTNLDILPFKLNMFLSNFIKGIMEMTIGIKGLSELNFISAPIMIGVITFLLSFGGLCANMQCISFISNTDLSIGKYLLSKLSLGLISGGISYLLSFIFIRDTTLTFNIGMKIPFMFNLTSSLIFVTVYTFTLITLITLIKKEI</sequence>
<feature type="transmembrane region" description="Helical" evidence="1">
    <location>
        <begin position="302"/>
        <end position="320"/>
    </location>
</feature>
<evidence type="ECO:0000313" key="3">
    <source>
        <dbReference type="EMBL" id="RGD73161.1"/>
    </source>
</evidence>
<keyword evidence="1" id="KW-0812">Transmembrane</keyword>
<dbReference type="RefSeq" id="WP_007050768.1">
    <property type="nucleotide sequence ID" value="NZ_CABKNJ010000001.1"/>
</dbReference>
<dbReference type="EMBL" id="QUSM01000007">
    <property type="protein sequence ID" value="RGD73161.1"/>
    <property type="molecule type" value="Genomic_DNA"/>
</dbReference>
<organism evidence="3 4">
    <name type="scientific">Anaerofustis stercorihominis</name>
    <dbReference type="NCBI Taxonomy" id="214853"/>
    <lineage>
        <taxon>Bacteria</taxon>
        <taxon>Bacillati</taxon>
        <taxon>Bacillota</taxon>
        <taxon>Clostridia</taxon>
        <taxon>Eubacteriales</taxon>
        <taxon>Eubacteriaceae</taxon>
        <taxon>Anaerofustis</taxon>
    </lineage>
</organism>
<gene>
    <name evidence="3" type="ORF">DW687_10480</name>
</gene>
<dbReference type="Pfam" id="PF07670">
    <property type="entry name" value="Gate"/>
    <property type="match status" value="1"/>
</dbReference>
<evidence type="ECO:0000256" key="1">
    <source>
        <dbReference type="SAM" id="Phobius"/>
    </source>
</evidence>
<dbReference type="GeneID" id="98001042"/>
<keyword evidence="1" id="KW-0472">Membrane</keyword>
<comment type="caution">
    <text evidence="3">The sequence shown here is derived from an EMBL/GenBank/DDBJ whole genome shotgun (WGS) entry which is preliminary data.</text>
</comment>
<dbReference type="Proteomes" id="UP000261212">
    <property type="component" value="Unassembled WGS sequence"/>
</dbReference>
<feature type="transmembrane region" description="Helical" evidence="1">
    <location>
        <begin position="35"/>
        <end position="56"/>
    </location>
</feature>
<feature type="domain" description="Nucleoside transporter/FeoB GTPase Gate" evidence="2">
    <location>
        <begin position="40"/>
        <end position="128"/>
    </location>
</feature>
<proteinExistence type="predicted"/>
<feature type="transmembrane region" description="Helical" evidence="1">
    <location>
        <begin position="199"/>
        <end position="217"/>
    </location>
</feature>
<dbReference type="AlphaFoldDB" id="A0A3E3DV97"/>